<dbReference type="UniPathway" id="UPA00252"/>
<dbReference type="Gene3D" id="1.10.3110.10">
    <property type="entry name" value="protoporphyrinogen ix oxidase, domain 3"/>
    <property type="match status" value="1"/>
</dbReference>
<dbReference type="RefSeq" id="WP_045688933.1">
    <property type="nucleotide sequence ID" value="NZ_FZNS01000004.1"/>
</dbReference>
<comment type="subcellular location">
    <subcellularLocation>
        <location evidence="6">Cytoplasm</location>
    </subcellularLocation>
</comment>
<dbReference type="SUPFAM" id="SSF54373">
    <property type="entry name" value="FAD-linked reductases, C-terminal domain"/>
    <property type="match status" value="1"/>
</dbReference>
<evidence type="ECO:0000313" key="9">
    <source>
        <dbReference type="Proteomes" id="UP000198310"/>
    </source>
</evidence>
<comment type="similarity">
    <text evidence="6">Belongs to the protoporphyrinogen/coproporphyrinogen oxidase family. Coproporphyrinogen III oxidase subfamily.</text>
</comment>
<dbReference type="GO" id="GO:0005737">
    <property type="term" value="C:cytoplasm"/>
    <property type="evidence" value="ECO:0007669"/>
    <property type="project" value="UniProtKB-SubCell"/>
</dbReference>
<dbReference type="InterPro" id="IPR002937">
    <property type="entry name" value="Amino_oxidase"/>
</dbReference>
<keyword evidence="6" id="KW-0963">Cytoplasm</keyword>
<dbReference type="Proteomes" id="UP000198310">
    <property type="component" value="Unassembled WGS sequence"/>
</dbReference>
<proteinExistence type="inferred from homology"/>
<keyword evidence="2 6" id="KW-0285">Flavoprotein</keyword>
<evidence type="ECO:0000256" key="5">
    <source>
        <dbReference type="ARBA" id="ARBA00023133"/>
    </source>
</evidence>
<comment type="function">
    <text evidence="6">Involved in coproporphyrin-dependent heme b biosynthesis. Catalyzes the oxidation of coproporphyrinogen III to coproporphyrin III.</text>
</comment>
<dbReference type="AlphaFoldDB" id="A0A238Y1U1"/>
<evidence type="ECO:0000256" key="1">
    <source>
        <dbReference type="ARBA" id="ARBA00001974"/>
    </source>
</evidence>
<dbReference type="GO" id="GO:0006783">
    <property type="term" value="P:heme biosynthetic process"/>
    <property type="evidence" value="ECO:0007669"/>
    <property type="project" value="UniProtKB-UniRule"/>
</dbReference>
<dbReference type="PANTHER" id="PTHR42923:SF3">
    <property type="entry name" value="PROTOPORPHYRINOGEN OXIDASE"/>
    <property type="match status" value="1"/>
</dbReference>
<dbReference type="EMBL" id="FZNS01000004">
    <property type="protein sequence ID" value="SNR64623.1"/>
    <property type="molecule type" value="Genomic_DNA"/>
</dbReference>
<dbReference type="InterPro" id="IPR036188">
    <property type="entry name" value="FAD/NAD-bd_sf"/>
</dbReference>
<dbReference type="InterPro" id="IPR050464">
    <property type="entry name" value="Zeta_carotene_desat/Oxidored"/>
</dbReference>
<comment type="cofactor">
    <cofactor evidence="1 6">
        <name>FAD</name>
        <dbReference type="ChEBI" id="CHEBI:57692"/>
    </cofactor>
</comment>
<evidence type="ECO:0000313" key="8">
    <source>
        <dbReference type="EMBL" id="SNR64623.1"/>
    </source>
</evidence>
<keyword evidence="5 6" id="KW-0350">Heme biosynthesis</keyword>
<dbReference type="EC" id="1.3.3.15" evidence="6"/>
<dbReference type="GO" id="GO:0004729">
    <property type="term" value="F:oxygen-dependent protoporphyrinogen oxidase activity"/>
    <property type="evidence" value="ECO:0007669"/>
    <property type="project" value="UniProtKB-UniRule"/>
</dbReference>
<reference evidence="9" key="1">
    <citation type="submission" date="2017-06" db="EMBL/GenBank/DDBJ databases">
        <authorList>
            <person name="Varghese N."/>
            <person name="Submissions S."/>
        </authorList>
    </citation>
    <scope>NUCLEOTIDE SEQUENCE [LARGE SCALE GENOMIC DNA]</scope>
    <source>
        <strain evidence="9">DSM 28041</strain>
    </source>
</reference>
<accession>A0A238Y1U1</accession>
<dbReference type="Gene3D" id="3.50.50.60">
    <property type="entry name" value="FAD/NAD(P)-binding domain"/>
    <property type="match status" value="1"/>
</dbReference>
<keyword evidence="4 6" id="KW-0560">Oxidoreductase</keyword>
<evidence type="ECO:0000256" key="3">
    <source>
        <dbReference type="ARBA" id="ARBA00022827"/>
    </source>
</evidence>
<organism evidence="8 9">
    <name type="scientific">Hymenobacter mucosus</name>
    <dbReference type="NCBI Taxonomy" id="1411120"/>
    <lineage>
        <taxon>Bacteria</taxon>
        <taxon>Pseudomonadati</taxon>
        <taxon>Bacteroidota</taxon>
        <taxon>Cytophagia</taxon>
        <taxon>Cytophagales</taxon>
        <taxon>Hymenobacteraceae</taxon>
        <taxon>Hymenobacter</taxon>
    </lineage>
</organism>
<comment type="catalytic activity">
    <reaction evidence="6">
        <text>coproporphyrinogen III + 3 O2 = coproporphyrin III + 3 H2O2</text>
        <dbReference type="Rhea" id="RHEA:43436"/>
        <dbReference type="ChEBI" id="CHEBI:15379"/>
        <dbReference type="ChEBI" id="CHEBI:16240"/>
        <dbReference type="ChEBI" id="CHEBI:57309"/>
        <dbReference type="ChEBI" id="CHEBI:131725"/>
        <dbReference type="EC" id="1.3.3.15"/>
    </reaction>
</comment>
<evidence type="ECO:0000259" key="7">
    <source>
        <dbReference type="Pfam" id="PF01593"/>
    </source>
</evidence>
<dbReference type="NCBIfam" id="TIGR00562">
    <property type="entry name" value="proto_IX_ox"/>
    <property type="match status" value="1"/>
</dbReference>
<keyword evidence="3 6" id="KW-0274">FAD</keyword>
<feature type="domain" description="Amine oxidase" evidence="7">
    <location>
        <begin position="10"/>
        <end position="438"/>
    </location>
</feature>
<gene>
    <name evidence="8" type="ORF">SAMN06269173_104542</name>
</gene>
<dbReference type="SUPFAM" id="SSF51905">
    <property type="entry name" value="FAD/NAD(P)-binding domain"/>
    <property type="match status" value="1"/>
</dbReference>
<dbReference type="PANTHER" id="PTHR42923">
    <property type="entry name" value="PROTOPORPHYRINOGEN OXIDASE"/>
    <property type="match status" value="1"/>
</dbReference>
<name>A0A238Y1U1_9BACT</name>
<sequence>MTIAILGGGISGLTLAWYLQRAGADYDLYEAAARPGGTVRTERHGDYLLETGPNSLLLSPELDQLLQGLNLTSQMQDAAAVSQNRYVLKNGSYQKLPGTPPALLTGKFFGLKTKFNLLRELTRPAAPAGTPETLAAFFRRRFGSEVTDYALNPFIAGIYAGDPEQLLVQHTFPQLAAMEQQHGSVLRGLMKSKGGAGRRRTFTLHGGLQTLTDTLARQLRRAHFSHGITGLHRRTDDGRWALETTGGPGFRLYDHVVLALPTYTAADLLRPQFSAAAEALEQVHYPPMTAIYSAYDRVAVQHPLDGFGALHPRVEQPYAAGSIWTSSIFPDRAPAGQVLFTTFVGGSQYEEQARQPAETQKAAVHAELSRFYGIQAAPVWQYRYYWERAIPQFDHRIGPARAAVAALAEHGLHATANWQAGVGVPDCIRHAQQLAQQLMR</sequence>
<comment type="pathway">
    <text evidence="6">Porphyrin-containing compound metabolism; protoheme biosynthesis.</text>
</comment>
<evidence type="ECO:0000256" key="2">
    <source>
        <dbReference type="ARBA" id="ARBA00022630"/>
    </source>
</evidence>
<dbReference type="Gene3D" id="3.90.660.20">
    <property type="entry name" value="Protoporphyrinogen oxidase, mitochondrial, domain 2"/>
    <property type="match status" value="1"/>
</dbReference>
<protein>
    <recommendedName>
        <fullName evidence="6">Coproporphyrinogen III oxidase</fullName>
        <ecNumber evidence="6">1.3.3.15</ecNumber>
    </recommendedName>
</protein>
<evidence type="ECO:0000256" key="6">
    <source>
        <dbReference type="RuleBase" id="RU364052"/>
    </source>
</evidence>
<evidence type="ECO:0000256" key="4">
    <source>
        <dbReference type="ARBA" id="ARBA00023002"/>
    </source>
</evidence>
<dbReference type="Pfam" id="PF01593">
    <property type="entry name" value="Amino_oxidase"/>
    <property type="match status" value="1"/>
</dbReference>
<dbReference type="InterPro" id="IPR004572">
    <property type="entry name" value="Protoporphyrinogen_oxidase"/>
</dbReference>
<keyword evidence="9" id="KW-1185">Reference proteome</keyword>